<keyword evidence="4 6" id="KW-0472">Membrane</keyword>
<feature type="transmembrane region" description="Helical" evidence="6">
    <location>
        <begin position="68"/>
        <end position="94"/>
    </location>
</feature>
<evidence type="ECO:0000256" key="3">
    <source>
        <dbReference type="ARBA" id="ARBA00022989"/>
    </source>
</evidence>
<proteinExistence type="predicted"/>
<evidence type="ECO:0000259" key="7">
    <source>
        <dbReference type="Pfam" id="PF01061"/>
    </source>
</evidence>
<evidence type="ECO:0000256" key="1">
    <source>
        <dbReference type="ARBA" id="ARBA00004141"/>
    </source>
</evidence>
<evidence type="ECO:0000313" key="8">
    <source>
        <dbReference type="EMBL" id="SIS21537.1"/>
    </source>
</evidence>
<dbReference type="GO" id="GO:0046677">
    <property type="term" value="P:response to antibiotic"/>
    <property type="evidence" value="ECO:0007669"/>
    <property type="project" value="UniProtKB-KW"/>
</dbReference>
<name>A0A1N7H9J2_9NOCA</name>
<reference evidence="8 9" key="1">
    <citation type="submission" date="2017-01" db="EMBL/GenBank/DDBJ databases">
        <authorList>
            <person name="Mah S.A."/>
            <person name="Swanson W.J."/>
            <person name="Moy G.W."/>
            <person name="Vacquier V.D."/>
        </authorList>
    </citation>
    <scope>NUCLEOTIDE SEQUENCE [LARGE SCALE GENOMIC DNA]</scope>
    <source>
        <strain evidence="8 9">CPCC 203464</strain>
    </source>
</reference>
<accession>A0A1N7H9J2</accession>
<dbReference type="PIRSF" id="PIRSF006648">
    <property type="entry name" value="DrrB"/>
    <property type="match status" value="1"/>
</dbReference>
<feature type="transmembrane region" description="Helical" evidence="6">
    <location>
        <begin position="237"/>
        <end position="259"/>
    </location>
</feature>
<evidence type="ECO:0000256" key="2">
    <source>
        <dbReference type="ARBA" id="ARBA00022692"/>
    </source>
</evidence>
<keyword evidence="5" id="KW-0046">Antibiotic resistance</keyword>
<keyword evidence="2 6" id="KW-0812">Transmembrane</keyword>
<feature type="transmembrane region" description="Helical" evidence="6">
    <location>
        <begin position="146"/>
        <end position="170"/>
    </location>
</feature>
<sequence>MTAALAPASRPRSGALGGFSITYLVTDLRRVLRNRRALIFTVIMPTLMYFVFGSTQGDTSDRIGHANVAAYVMVHMAVYGAVIATTTNAASVVLEQQAGWTRTLRLTPLTPVSYVLTKTGVALTMALLPLLLLSVAGAVTGASAPIGLWAGSVLLGWLSASIFAAFGMAIGSALRTEAAMQLAGGVLTLLAFAGNVFVPLRGAMYTFSQFTPMFGVNALANYPLTEGYSAYGQHSSVWVALLNVVVWAGIFGALAVFFYRRSGERQ</sequence>
<evidence type="ECO:0000256" key="5">
    <source>
        <dbReference type="ARBA" id="ARBA00023251"/>
    </source>
</evidence>
<dbReference type="InterPro" id="IPR013525">
    <property type="entry name" value="ABC2_TM"/>
</dbReference>
<dbReference type="EMBL" id="FTNT01000013">
    <property type="protein sequence ID" value="SIS21537.1"/>
    <property type="molecule type" value="Genomic_DNA"/>
</dbReference>
<dbReference type="OrthoDB" id="63188at2"/>
<feature type="domain" description="ABC-2 type transporter transmembrane" evidence="7">
    <location>
        <begin position="27"/>
        <end position="201"/>
    </location>
</feature>
<dbReference type="InterPro" id="IPR000412">
    <property type="entry name" value="ABC_2_transport"/>
</dbReference>
<dbReference type="PANTHER" id="PTHR43077">
    <property type="entry name" value="TRANSPORT PERMEASE YVFS-RELATED"/>
    <property type="match status" value="1"/>
</dbReference>
<dbReference type="PANTHER" id="PTHR43077:SF11">
    <property type="entry name" value="TRANSPORT PERMEASE YVFS-RELATED"/>
    <property type="match status" value="1"/>
</dbReference>
<keyword evidence="9" id="KW-1185">Reference proteome</keyword>
<gene>
    <name evidence="8" type="ORF">SAMN05445060_3772</name>
</gene>
<dbReference type="InterPro" id="IPR051328">
    <property type="entry name" value="T7SS_ABC-Transporter"/>
</dbReference>
<evidence type="ECO:0000256" key="4">
    <source>
        <dbReference type="ARBA" id="ARBA00023136"/>
    </source>
</evidence>
<evidence type="ECO:0000313" key="9">
    <source>
        <dbReference type="Proteomes" id="UP000186218"/>
    </source>
</evidence>
<dbReference type="GO" id="GO:0043190">
    <property type="term" value="C:ATP-binding cassette (ABC) transporter complex"/>
    <property type="evidence" value="ECO:0007669"/>
    <property type="project" value="InterPro"/>
</dbReference>
<comment type="subcellular location">
    <subcellularLocation>
        <location evidence="1">Membrane</location>
        <topology evidence="1">Multi-pass membrane protein</topology>
    </subcellularLocation>
</comment>
<dbReference type="RefSeq" id="WP_076482566.1">
    <property type="nucleotide sequence ID" value="NZ_FTNT01000013.1"/>
</dbReference>
<dbReference type="GO" id="GO:0140359">
    <property type="term" value="F:ABC-type transporter activity"/>
    <property type="evidence" value="ECO:0007669"/>
    <property type="project" value="InterPro"/>
</dbReference>
<protein>
    <submittedName>
        <fullName evidence="8">ABC-2 type transport system permease protein</fullName>
    </submittedName>
</protein>
<organism evidence="8 9">
    <name type="scientific">Williamsia sterculiae</name>
    <dbReference type="NCBI Taxonomy" id="1344003"/>
    <lineage>
        <taxon>Bacteria</taxon>
        <taxon>Bacillati</taxon>
        <taxon>Actinomycetota</taxon>
        <taxon>Actinomycetes</taxon>
        <taxon>Mycobacteriales</taxon>
        <taxon>Nocardiaceae</taxon>
        <taxon>Williamsia</taxon>
    </lineage>
</organism>
<dbReference type="Pfam" id="PF01061">
    <property type="entry name" value="ABC2_membrane"/>
    <property type="match status" value="1"/>
</dbReference>
<dbReference type="Proteomes" id="UP000186218">
    <property type="component" value="Unassembled WGS sequence"/>
</dbReference>
<feature type="transmembrane region" description="Helical" evidence="6">
    <location>
        <begin position="37"/>
        <end position="56"/>
    </location>
</feature>
<dbReference type="AlphaFoldDB" id="A0A1N7H9J2"/>
<feature type="transmembrane region" description="Helical" evidence="6">
    <location>
        <begin position="115"/>
        <end position="140"/>
    </location>
</feature>
<keyword evidence="3 6" id="KW-1133">Transmembrane helix</keyword>
<dbReference type="STRING" id="1344003.SAMN05445060_3772"/>
<feature type="transmembrane region" description="Helical" evidence="6">
    <location>
        <begin position="182"/>
        <end position="200"/>
    </location>
</feature>
<evidence type="ECO:0000256" key="6">
    <source>
        <dbReference type="SAM" id="Phobius"/>
    </source>
</evidence>